<dbReference type="Pfam" id="PF05430">
    <property type="entry name" value="Methyltransf_30"/>
    <property type="match status" value="1"/>
</dbReference>
<keyword evidence="3" id="KW-1185">Reference proteome</keyword>
<proteinExistence type="predicted"/>
<dbReference type="NCBIfam" id="NF033855">
    <property type="entry name" value="tRNA_MNMC2"/>
    <property type="match status" value="1"/>
</dbReference>
<dbReference type="SUPFAM" id="SSF53335">
    <property type="entry name" value="S-adenosyl-L-methionine-dependent methyltransferases"/>
    <property type="match status" value="1"/>
</dbReference>
<accession>A0ABN6Z655</accession>
<dbReference type="InterPro" id="IPR029063">
    <property type="entry name" value="SAM-dependent_MTases_sf"/>
</dbReference>
<dbReference type="PANTHER" id="PTHR39963">
    <property type="entry name" value="SLL0983 PROTEIN"/>
    <property type="match status" value="1"/>
</dbReference>
<evidence type="ECO:0000259" key="1">
    <source>
        <dbReference type="Pfam" id="PF05430"/>
    </source>
</evidence>
<sequence length="240" mass="27262">MEPKKQSLSSRIEITADGSHTLFVPSMDEHYHSVNGALTEAEHIYINYGLKKSKASPVHVLEIGFGTGLNAFLTLIEAGRINKKVTYTSLELYPLSIETISQLNYPETICPEHKSLYYNLHQASWNIPCEITPNFTLLKLNVDFTRLPNSEEIKQWQPGIFNNEKIGYDVVYFDAFAPEKQPDMWNQQLFNILYANMNTGGILMTYCAKGVVRRMLQTSGFTVERLPGPPGKREILRATK</sequence>
<feature type="domain" description="MnmC-like methyltransferase" evidence="1">
    <location>
        <begin position="153"/>
        <end position="240"/>
    </location>
</feature>
<dbReference type="EMBL" id="AP028055">
    <property type="protein sequence ID" value="BEG99995.1"/>
    <property type="molecule type" value="Genomic_DNA"/>
</dbReference>
<dbReference type="Proteomes" id="UP001496674">
    <property type="component" value="Chromosome"/>
</dbReference>
<reference evidence="2 3" key="1">
    <citation type="submission" date="2023-04" db="EMBL/GenBank/DDBJ databases">
        <title>Draft genome sequence of acteroides sedimenti strain YN3PY1.</title>
        <authorList>
            <person name="Yoshida N."/>
        </authorList>
    </citation>
    <scope>NUCLEOTIDE SEQUENCE [LARGE SCALE GENOMIC DNA]</scope>
    <source>
        <strain evidence="2 3">YN3PY1</strain>
    </source>
</reference>
<evidence type="ECO:0000313" key="2">
    <source>
        <dbReference type="EMBL" id="BEG99995.1"/>
    </source>
</evidence>
<evidence type="ECO:0000313" key="3">
    <source>
        <dbReference type="Proteomes" id="UP001496674"/>
    </source>
</evidence>
<dbReference type="InterPro" id="IPR047785">
    <property type="entry name" value="tRNA_MNMC2"/>
</dbReference>
<dbReference type="PANTHER" id="PTHR39963:SF1">
    <property type="entry name" value="MNMC-LIKE METHYLTRANSFERASE DOMAIN-CONTAINING PROTEIN"/>
    <property type="match status" value="1"/>
</dbReference>
<name>A0ABN6Z655_9BACE</name>
<protein>
    <recommendedName>
        <fullName evidence="1">MnmC-like methyltransferase domain-containing protein</fullName>
    </recommendedName>
</protein>
<dbReference type="Gene3D" id="3.40.50.150">
    <property type="entry name" value="Vaccinia Virus protein VP39"/>
    <property type="match status" value="1"/>
</dbReference>
<dbReference type="RefSeq" id="WP_353330959.1">
    <property type="nucleotide sequence ID" value="NZ_AP028055.1"/>
</dbReference>
<gene>
    <name evidence="2" type="ORF">BSYN_22600</name>
</gene>
<dbReference type="InterPro" id="IPR008471">
    <property type="entry name" value="MnmC-like_methylTransf"/>
</dbReference>
<organism evidence="2 3">
    <name type="scientific">Bacteroides sedimenti</name>
    <dbReference type="NCBI Taxonomy" id="2136147"/>
    <lineage>
        <taxon>Bacteria</taxon>
        <taxon>Pseudomonadati</taxon>
        <taxon>Bacteroidota</taxon>
        <taxon>Bacteroidia</taxon>
        <taxon>Bacteroidales</taxon>
        <taxon>Bacteroidaceae</taxon>
        <taxon>Bacteroides</taxon>
    </lineage>
</organism>